<name>A0A4V3UZ53_9RHOB</name>
<reference evidence="4 5" key="1">
    <citation type="submission" date="2019-04" db="EMBL/GenBank/DDBJ databases">
        <title>Draft genome sequence of Youngimonas vesicularis.</title>
        <authorList>
            <person name="Hameed A."/>
        </authorList>
    </citation>
    <scope>NUCLEOTIDE SEQUENCE [LARGE SCALE GENOMIC DNA]</scope>
    <source>
        <strain evidence="4 5">CC-AMW-E</strain>
    </source>
</reference>
<evidence type="ECO:0000256" key="2">
    <source>
        <dbReference type="ARBA" id="ARBA00022801"/>
    </source>
</evidence>
<dbReference type="NCBIfam" id="TIGR01486">
    <property type="entry name" value="HAD-SF-IIB-MPGP"/>
    <property type="match status" value="1"/>
</dbReference>
<dbReference type="GO" id="GO:0051479">
    <property type="term" value="P:mannosylglycerate biosynthetic process"/>
    <property type="evidence" value="ECO:0007669"/>
    <property type="project" value="InterPro"/>
</dbReference>
<evidence type="ECO:0000256" key="1">
    <source>
        <dbReference type="ARBA" id="ARBA00022723"/>
    </source>
</evidence>
<dbReference type="Gene3D" id="3.40.50.1000">
    <property type="entry name" value="HAD superfamily/HAD-like"/>
    <property type="match status" value="1"/>
</dbReference>
<dbReference type="Proteomes" id="UP000306113">
    <property type="component" value="Unassembled WGS sequence"/>
</dbReference>
<keyword evidence="1" id="KW-0479">Metal-binding</keyword>
<organism evidence="4 5">
    <name type="scientific">Thalassobius vesicularis</name>
    <dbReference type="NCBI Taxonomy" id="1294297"/>
    <lineage>
        <taxon>Bacteria</taxon>
        <taxon>Pseudomonadati</taxon>
        <taxon>Pseudomonadota</taxon>
        <taxon>Alphaproteobacteria</taxon>
        <taxon>Rhodobacterales</taxon>
        <taxon>Roseobacteraceae</taxon>
        <taxon>Thalassovita</taxon>
    </lineage>
</organism>
<evidence type="ECO:0000256" key="3">
    <source>
        <dbReference type="ARBA" id="ARBA00022842"/>
    </source>
</evidence>
<dbReference type="InterPro" id="IPR036412">
    <property type="entry name" value="HAD-like_sf"/>
</dbReference>
<evidence type="ECO:0000313" key="4">
    <source>
        <dbReference type="EMBL" id="THD74782.1"/>
    </source>
</evidence>
<sequence>MTYAPAAIVFTDLDGTLLDHHSYDYSAAIPALNLLKSLDIPVVLASSKTAAELAPLRAELGLVACPAIVENGAGVLQPHESADTIQSEDYAYIRATLDQSPVELRQYFNGFGDISDVEVAQITGLPLANARLARQRCFSEPGLWTGTNQQRETFLAHLADHDISARQGGRFLTLSRGKTKADHLASICNRYGNPKVIALGDAPNDLEMLLAADIPVLIRNPDAAPLSGLTAPQNARLMRSTLTGPAGWNEMIQKIVPTLTHSQEGD</sequence>
<dbReference type="AlphaFoldDB" id="A0A4V3UZ53"/>
<proteinExistence type="predicted"/>
<keyword evidence="5" id="KW-1185">Reference proteome</keyword>
<dbReference type="OrthoDB" id="193379at2"/>
<accession>A0A4V3UZ53</accession>
<evidence type="ECO:0000313" key="5">
    <source>
        <dbReference type="Proteomes" id="UP000306113"/>
    </source>
</evidence>
<keyword evidence="3" id="KW-0460">Magnesium</keyword>
<dbReference type="NCBIfam" id="TIGR01484">
    <property type="entry name" value="HAD-SF-IIB"/>
    <property type="match status" value="1"/>
</dbReference>
<dbReference type="SFLD" id="SFLDG01142">
    <property type="entry name" value="C2.B.2:_Mannosyl-3-phosphoglyc"/>
    <property type="match status" value="1"/>
</dbReference>
<dbReference type="GO" id="GO:0005829">
    <property type="term" value="C:cytosol"/>
    <property type="evidence" value="ECO:0007669"/>
    <property type="project" value="TreeGrafter"/>
</dbReference>
<gene>
    <name evidence="4" type="ORF">E7681_07410</name>
</gene>
<dbReference type="SFLD" id="SFLDG01140">
    <property type="entry name" value="C2.B:_Phosphomannomutase_and_P"/>
    <property type="match status" value="1"/>
</dbReference>
<keyword evidence="2 4" id="KW-0378">Hydrolase</keyword>
<dbReference type="Pfam" id="PF08282">
    <property type="entry name" value="Hydrolase_3"/>
    <property type="match status" value="2"/>
</dbReference>
<protein>
    <submittedName>
        <fullName evidence="4">HAD-IIB family hydrolase</fullName>
    </submittedName>
</protein>
<dbReference type="GO" id="GO:0050531">
    <property type="term" value="F:mannosyl-3-phosphoglycerate phosphatase activity"/>
    <property type="evidence" value="ECO:0007669"/>
    <property type="project" value="InterPro"/>
</dbReference>
<dbReference type="SFLD" id="SFLDS00003">
    <property type="entry name" value="Haloacid_Dehalogenase"/>
    <property type="match status" value="1"/>
</dbReference>
<comment type="caution">
    <text evidence="4">The sequence shown here is derived from an EMBL/GenBank/DDBJ whole genome shotgun (WGS) entry which is preliminary data.</text>
</comment>
<dbReference type="InterPro" id="IPR006381">
    <property type="entry name" value="HAD-SF-IIB-MPGP"/>
</dbReference>
<dbReference type="GO" id="GO:0000287">
    <property type="term" value="F:magnesium ion binding"/>
    <property type="evidence" value="ECO:0007669"/>
    <property type="project" value="TreeGrafter"/>
</dbReference>
<dbReference type="SUPFAM" id="SSF56784">
    <property type="entry name" value="HAD-like"/>
    <property type="match status" value="1"/>
</dbReference>
<dbReference type="Gene3D" id="3.30.980.20">
    <property type="entry name" value="Putative mannosyl-3-phosphoglycerate phosphatase, domain 2"/>
    <property type="match status" value="1"/>
</dbReference>
<dbReference type="PANTHER" id="PTHR10000:SF8">
    <property type="entry name" value="HAD SUPERFAMILY HYDROLASE-LIKE, TYPE 3"/>
    <property type="match status" value="1"/>
</dbReference>
<dbReference type="InterPro" id="IPR006379">
    <property type="entry name" value="HAD-SF_hydro_IIB"/>
</dbReference>
<dbReference type="InterPro" id="IPR023214">
    <property type="entry name" value="HAD_sf"/>
</dbReference>
<dbReference type="EMBL" id="SSMD01000003">
    <property type="protein sequence ID" value="THD74782.1"/>
    <property type="molecule type" value="Genomic_DNA"/>
</dbReference>
<dbReference type="PANTHER" id="PTHR10000">
    <property type="entry name" value="PHOSPHOSERINE PHOSPHATASE"/>
    <property type="match status" value="1"/>
</dbReference>